<dbReference type="AlphaFoldDB" id="A0A9X0B5I5"/>
<sequence>MRLSHLSAGIILAATASASAIPQAPNIAKALLNAKKQSCKDPMYANPADSDPKTQWTTSGADQLWEALVYEFQQNTHKKYSSLSHYVAEALGDTAANFDCAIGALDSNDGKNDCLTYEGKCNQAVGPAGYLILNSLSSVANFYSPFAEQLSIAEGKDLTSVDDIAEMFVKYNKPKMSAAEIIGFVADFLSLGAGQLISKGVESAVGPLTKATGKAGSAPDYVSSQVAQYYKNQLNNYKQMGNQMAFEVTNIAGEYISAGKNLVEGATSLITEAGSFMKLMDSISDQWAKNINGYSTKLFNGALSSDGATADGISDFATLSNMLKDGRFSRAVRPQNIIANAQKAMYAQLIPIALHQNDDSRPTLIVRPYACDDSSRAKKDELFGELFHPYGSDKWKQSAVTVKKYPKLCFFFVDANKSGAGGRVYRFEQPKQQLSVIDGMTNNEMTGDQSVVGGLTLDVLAQSIHEGFLKNGNKKDAFKIENNLKSNDPTSLFDNELTAPGLYNAYFNECGNYDPDSDLDKNTDMDDLSENIDKARDWSFADASKGYPCIPGVKSPYDGDK</sequence>
<proteinExistence type="predicted"/>
<name>A0A9X0B5I5_9EURO</name>
<dbReference type="EMBL" id="JAPZBS010000001">
    <property type="protein sequence ID" value="KAJ5388954.1"/>
    <property type="molecule type" value="Genomic_DNA"/>
</dbReference>
<dbReference type="GeneID" id="81432130"/>
<feature type="signal peptide" evidence="1">
    <location>
        <begin position="1"/>
        <end position="20"/>
    </location>
</feature>
<comment type="caution">
    <text evidence="2">The sequence shown here is derived from an EMBL/GenBank/DDBJ whole genome shotgun (WGS) entry which is preliminary data.</text>
</comment>
<dbReference type="RefSeq" id="XP_056559682.1">
    <property type="nucleotide sequence ID" value="XM_056692953.1"/>
</dbReference>
<protein>
    <submittedName>
        <fullName evidence="2">Uncharacterized protein</fullName>
    </submittedName>
</protein>
<evidence type="ECO:0000313" key="2">
    <source>
        <dbReference type="EMBL" id="KAJ5388954.1"/>
    </source>
</evidence>
<evidence type="ECO:0000256" key="1">
    <source>
        <dbReference type="SAM" id="SignalP"/>
    </source>
</evidence>
<keyword evidence="3" id="KW-1185">Reference proteome</keyword>
<keyword evidence="1" id="KW-0732">Signal</keyword>
<dbReference type="OrthoDB" id="3257981at2759"/>
<evidence type="ECO:0000313" key="3">
    <source>
        <dbReference type="Proteomes" id="UP001147782"/>
    </source>
</evidence>
<gene>
    <name evidence="2" type="ORF">N7496_000022</name>
</gene>
<dbReference type="Proteomes" id="UP001147782">
    <property type="component" value="Unassembled WGS sequence"/>
</dbReference>
<accession>A0A9X0B5I5</accession>
<reference evidence="2" key="1">
    <citation type="submission" date="2022-11" db="EMBL/GenBank/DDBJ databases">
        <authorList>
            <person name="Petersen C."/>
        </authorList>
    </citation>
    <scope>NUCLEOTIDE SEQUENCE</scope>
    <source>
        <strain evidence="2">IBT 29864</strain>
    </source>
</reference>
<feature type="chain" id="PRO_5040963610" evidence="1">
    <location>
        <begin position="21"/>
        <end position="561"/>
    </location>
</feature>
<organism evidence="2 3">
    <name type="scientific">Penicillium cataractarum</name>
    <dbReference type="NCBI Taxonomy" id="2100454"/>
    <lineage>
        <taxon>Eukaryota</taxon>
        <taxon>Fungi</taxon>
        <taxon>Dikarya</taxon>
        <taxon>Ascomycota</taxon>
        <taxon>Pezizomycotina</taxon>
        <taxon>Eurotiomycetes</taxon>
        <taxon>Eurotiomycetidae</taxon>
        <taxon>Eurotiales</taxon>
        <taxon>Aspergillaceae</taxon>
        <taxon>Penicillium</taxon>
    </lineage>
</organism>
<reference evidence="2" key="2">
    <citation type="journal article" date="2023" name="IMA Fungus">
        <title>Comparative genomic study of the Penicillium genus elucidates a diverse pangenome and 15 lateral gene transfer events.</title>
        <authorList>
            <person name="Petersen C."/>
            <person name="Sorensen T."/>
            <person name="Nielsen M.R."/>
            <person name="Sondergaard T.E."/>
            <person name="Sorensen J.L."/>
            <person name="Fitzpatrick D.A."/>
            <person name="Frisvad J.C."/>
            <person name="Nielsen K.L."/>
        </authorList>
    </citation>
    <scope>NUCLEOTIDE SEQUENCE</scope>
    <source>
        <strain evidence="2">IBT 29864</strain>
    </source>
</reference>